<comment type="caution">
    <text evidence="1">The sequence shown here is derived from an EMBL/GenBank/DDBJ whole genome shotgun (WGS) entry which is preliminary data.</text>
</comment>
<dbReference type="EMBL" id="CAJVQB010154824">
    <property type="protein sequence ID" value="CAG8855949.1"/>
    <property type="molecule type" value="Genomic_DNA"/>
</dbReference>
<sequence>ALVGVASLQQYGGLEDFIGSILPRMTLGWCHVFGGLEDFVSNT</sequence>
<proteinExistence type="predicted"/>
<gene>
    <name evidence="1" type="ORF">GMARGA_LOCUS44770</name>
</gene>
<accession>A0ABN7XL04</accession>
<evidence type="ECO:0000313" key="1">
    <source>
        <dbReference type="EMBL" id="CAG8855949.1"/>
    </source>
</evidence>
<evidence type="ECO:0000313" key="2">
    <source>
        <dbReference type="Proteomes" id="UP000789901"/>
    </source>
</evidence>
<dbReference type="Proteomes" id="UP000789901">
    <property type="component" value="Unassembled WGS sequence"/>
</dbReference>
<organism evidence="1 2">
    <name type="scientific">Gigaspora margarita</name>
    <dbReference type="NCBI Taxonomy" id="4874"/>
    <lineage>
        <taxon>Eukaryota</taxon>
        <taxon>Fungi</taxon>
        <taxon>Fungi incertae sedis</taxon>
        <taxon>Mucoromycota</taxon>
        <taxon>Glomeromycotina</taxon>
        <taxon>Glomeromycetes</taxon>
        <taxon>Diversisporales</taxon>
        <taxon>Gigasporaceae</taxon>
        <taxon>Gigaspora</taxon>
    </lineage>
</organism>
<feature type="non-terminal residue" evidence="1">
    <location>
        <position position="43"/>
    </location>
</feature>
<keyword evidence="2" id="KW-1185">Reference proteome</keyword>
<name>A0ABN7XL04_GIGMA</name>
<protein>
    <submittedName>
        <fullName evidence="1">21294_t:CDS:1</fullName>
    </submittedName>
</protein>
<reference evidence="1 2" key="1">
    <citation type="submission" date="2021-06" db="EMBL/GenBank/DDBJ databases">
        <authorList>
            <person name="Kallberg Y."/>
            <person name="Tangrot J."/>
            <person name="Rosling A."/>
        </authorList>
    </citation>
    <scope>NUCLEOTIDE SEQUENCE [LARGE SCALE GENOMIC DNA]</scope>
    <source>
        <strain evidence="1 2">120-4 pot B 10/14</strain>
    </source>
</reference>
<feature type="non-terminal residue" evidence="1">
    <location>
        <position position="1"/>
    </location>
</feature>